<accession>A0AAW1RK79</accession>
<dbReference type="Gene3D" id="3.30.530.20">
    <property type="match status" value="1"/>
</dbReference>
<keyword evidence="2" id="KW-1185">Reference proteome</keyword>
<organism evidence="1 2">
    <name type="scientific">Elliptochloris bilobata</name>
    <dbReference type="NCBI Taxonomy" id="381761"/>
    <lineage>
        <taxon>Eukaryota</taxon>
        <taxon>Viridiplantae</taxon>
        <taxon>Chlorophyta</taxon>
        <taxon>core chlorophytes</taxon>
        <taxon>Trebouxiophyceae</taxon>
        <taxon>Trebouxiophyceae incertae sedis</taxon>
        <taxon>Elliptochloris clade</taxon>
        <taxon>Elliptochloris</taxon>
    </lineage>
</organism>
<sequence>MLNTHWWCAGPWMELASVSLEERCHIDRRVEDVWAELRDFGAGIGMRAEGGCCISLLPGYGHTALGSLRYTSFWGSGGSGGGFVERLLALDDSEFMLKWVLISHVLNENPFAAAFMDWKAQIRLFRVTISGTTLVEWACSFRTDPHCVAQMRDAVRALVLRGLQAMAPHKAPPRPPRHDASAIGVLQASGKMRLGRQSEAMPSPAMSTLWSL</sequence>
<dbReference type="SUPFAM" id="SSF55961">
    <property type="entry name" value="Bet v1-like"/>
    <property type="match status" value="1"/>
</dbReference>
<dbReference type="InterPro" id="IPR023393">
    <property type="entry name" value="START-like_dom_sf"/>
</dbReference>
<dbReference type="Proteomes" id="UP001445335">
    <property type="component" value="Unassembled WGS sequence"/>
</dbReference>
<protein>
    <submittedName>
        <fullName evidence="1">Uncharacterized protein</fullName>
    </submittedName>
</protein>
<reference evidence="1 2" key="1">
    <citation type="journal article" date="2024" name="Nat. Commun.">
        <title>Phylogenomics reveals the evolutionary origins of lichenization in chlorophyte algae.</title>
        <authorList>
            <person name="Puginier C."/>
            <person name="Libourel C."/>
            <person name="Otte J."/>
            <person name="Skaloud P."/>
            <person name="Haon M."/>
            <person name="Grisel S."/>
            <person name="Petersen M."/>
            <person name="Berrin J.G."/>
            <person name="Delaux P.M."/>
            <person name="Dal Grande F."/>
            <person name="Keller J."/>
        </authorList>
    </citation>
    <scope>NUCLEOTIDE SEQUENCE [LARGE SCALE GENOMIC DNA]</scope>
    <source>
        <strain evidence="1 2">SAG 245.80</strain>
    </source>
</reference>
<evidence type="ECO:0000313" key="1">
    <source>
        <dbReference type="EMBL" id="KAK9834199.1"/>
    </source>
</evidence>
<dbReference type="AlphaFoldDB" id="A0AAW1RK79"/>
<gene>
    <name evidence="1" type="ORF">WJX81_007649</name>
</gene>
<dbReference type="EMBL" id="JALJOU010000033">
    <property type="protein sequence ID" value="KAK9834199.1"/>
    <property type="molecule type" value="Genomic_DNA"/>
</dbReference>
<proteinExistence type="predicted"/>
<evidence type="ECO:0000313" key="2">
    <source>
        <dbReference type="Proteomes" id="UP001445335"/>
    </source>
</evidence>
<name>A0AAW1RK79_9CHLO</name>
<comment type="caution">
    <text evidence="1">The sequence shown here is derived from an EMBL/GenBank/DDBJ whole genome shotgun (WGS) entry which is preliminary data.</text>
</comment>